<dbReference type="PANTHER" id="PTHR36121">
    <property type="entry name" value="PROTEIN SXY"/>
    <property type="match status" value="1"/>
</dbReference>
<proteinExistence type="predicted"/>
<gene>
    <name evidence="2" type="ORF">K9D25_18135</name>
</gene>
<dbReference type="Gene3D" id="3.30.1460.30">
    <property type="entry name" value="YgaC/TfoX-N like chaperone"/>
    <property type="match status" value="1"/>
</dbReference>
<dbReference type="AlphaFoldDB" id="A0A9E6ZRW8"/>
<organism evidence="2 3">
    <name type="scientific">Ancylobacter polymorphus</name>
    <dbReference type="NCBI Taxonomy" id="223390"/>
    <lineage>
        <taxon>Bacteria</taxon>
        <taxon>Pseudomonadati</taxon>
        <taxon>Pseudomonadota</taxon>
        <taxon>Alphaproteobacteria</taxon>
        <taxon>Hyphomicrobiales</taxon>
        <taxon>Xanthobacteraceae</taxon>
        <taxon>Ancylobacter</taxon>
    </lineage>
</organism>
<dbReference type="PANTHER" id="PTHR36121:SF1">
    <property type="entry name" value="PROTEIN SXY"/>
    <property type="match status" value="1"/>
</dbReference>
<evidence type="ECO:0000313" key="3">
    <source>
        <dbReference type="Proteomes" id="UP000831684"/>
    </source>
</evidence>
<dbReference type="Pfam" id="PF04993">
    <property type="entry name" value="TfoX_N"/>
    <property type="match status" value="1"/>
</dbReference>
<dbReference type="Proteomes" id="UP000831684">
    <property type="component" value="Chromosome"/>
</dbReference>
<dbReference type="SUPFAM" id="SSF159894">
    <property type="entry name" value="YgaC/TfoX-N like"/>
    <property type="match status" value="1"/>
</dbReference>
<dbReference type="KEGG" id="apol:K9D25_18135"/>
<dbReference type="InterPro" id="IPR047525">
    <property type="entry name" value="TfoX-like"/>
</dbReference>
<reference evidence="2" key="1">
    <citation type="submission" date="2021-09" db="EMBL/GenBank/DDBJ databases">
        <title>Network and meta-omics reveal the key degrader and cooperation patterns in an efficient 1,4-dioxane-degrading microbial community.</title>
        <authorList>
            <person name="Dai C."/>
        </authorList>
    </citation>
    <scope>NUCLEOTIDE SEQUENCE</scope>
    <source>
        <strain evidence="2">ZM13</strain>
    </source>
</reference>
<feature type="domain" description="TfoX N-terminal" evidence="1">
    <location>
        <begin position="8"/>
        <end position="99"/>
    </location>
</feature>
<dbReference type="InterPro" id="IPR007076">
    <property type="entry name" value="TfoX_N"/>
</dbReference>
<name>A0A9E6ZRW8_9HYPH</name>
<dbReference type="RefSeq" id="WP_244377043.1">
    <property type="nucleotide sequence ID" value="NZ_CP083239.1"/>
</dbReference>
<evidence type="ECO:0000259" key="1">
    <source>
        <dbReference type="Pfam" id="PF04993"/>
    </source>
</evidence>
<accession>A0A9E6ZRW8</accession>
<evidence type="ECO:0000313" key="2">
    <source>
        <dbReference type="EMBL" id="UOK70619.1"/>
    </source>
</evidence>
<dbReference type="EMBL" id="CP083239">
    <property type="protein sequence ID" value="UOK70619.1"/>
    <property type="molecule type" value="Genomic_DNA"/>
</dbReference>
<protein>
    <submittedName>
        <fullName evidence="2">TfoX/Sxy family protein</fullName>
    </submittedName>
</protein>
<sequence length="116" mass="12354">MDEADIADLFAAFGPVRTRRLFGGQGLYADGVMFGLVIDGRLYLKTDAAFAADLASAGAEPFTYARKDGRRVSVGYWSLPEPALDDGELAAALAHRALAIARAAGAAAIPRRSRRR</sequence>